<evidence type="ECO:0000256" key="4">
    <source>
        <dbReference type="ARBA" id="ARBA00022989"/>
    </source>
</evidence>
<evidence type="ECO:0000256" key="6">
    <source>
        <dbReference type="SAM" id="Phobius"/>
    </source>
</evidence>
<dbReference type="EMBL" id="CP013213">
    <property type="protein sequence ID" value="AMC94430.1"/>
    <property type="molecule type" value="Genomic_DNA"/>
</dbReference>
<dbReference type="PIRSF" id="PIRSF006483">
    <property type="entry name" value="Membrane_protein_YitT"/>
    <property type="match status" value="1"/>
</dbReference>
<dbReference type="AlphaFoldDB" id="A0A0X8H1R5"/>
<evidence type="ECO:0000259" key="7">
    <source>
        <dbReference type="Pfam" id="PF10035"/>
    </source>
</evidence>
<dbReference type="Pfam" id="PF10035">
    <property type="entry name" value="DUF2179"/>
    <property type="match status" value="1"/>
</dbReference>
<keyword evidence="5 6" id="KW-0472">Membrane</keyword>
<feature type="domain" description="DUF2179" evidence="7">
    <location>
        <begin position="224"/>
        <end position="278"/>
    </location>
</feature>
<dbReference type="PANTHER" id="PTHR33545">
    <property type="entry name" value="UPF0750 MEMBRANE PROTEIN YITT-RELATED"/>
    <property type="match status" value="1"/>
</dbReference>
<accession>A0A0X8H1R5</accession>
<sequence>MKLQLKNCLYMMAGGALFSLTVNLFLTPLQLYNGGITGISQLLRDLVVNVFHINPGFDLTGVFNLLLNIPIFIFAYTRLSKNFVGYSIITVVSQAITMIVVPIPSKPLINDVFVTILLAAVIGAFGSSLSFKGRGSGGGLDILGIYQSQKKGATVGKLYLVVNSLIYFICFIFYNFEIAVYSLVYSFIFAQFLDRFHHHNLEVSVMVFTKNKDIKYLVNSKIRRGATYWDGAGAFTNTPIEIFVTIVAQSEVDELKKMIHGMDPNAFIAITENLKVSGGFEKRLI</sequence>
<comment type="subcellular location">
    <subcellularLocation>
        <location evidence="1">Cell membrane</location>
        <topology evidence="1">Multi-pass membrane protein</topology>
    </subcellularLocation>
</comment>
<reference evidence="8 9" key="1">
    <citation type="submission" date="2015-10" db="EMBL/GenBank/DDBJ databases">
        <title>Erysipelothrix larvae sp. LV19 isolated from the larval gut of the rhinoceros beetle, Trypoxylus dichotomus.</title>
        <authorList>
            <person name="Lim S."/>
            <person name="Kim B.-C."/>
        </authorList>
    </citation>
    <scope>NUCLEOTIDE SEQUENCE [LARGE SCALE GENOMIC DNA]</scope>
    <source>
        <strain evidence="8 9">LV19</strain>
    </source>
</reference>
<dbReference type="STRING" id="1514105.AOC36_10735"/>
<dbReference type="InterPro" id="IPR019264">
    <property type="entry name" value="DUF2179"/>
</dbReference>
<dbReference type="KEGG" id="erl:AOC36_10735"/>
<evidence type="ECO:0000313" key="8">
    <source>
        <dbReference type="EMBL" id="AMC94430.1"/>
    </source>
</evidence>
<evidence type="ECO:0000256" key="2">
    <source>
        <dbReference type="ARBA" id="ARBA00022475"/>
    </source>
</evidence>
<keyword evidence="3 6" id="KW-0812">Transmembrane</keyword>
<dbReference type="OrthoDB" id="3180973at2"/>
<evidence type="ECO:0000256" key="5">
    <source>
        <dbReference type="ARBA" id="ARBA00023136"/>
    </source>
</evidence>
<evidence type="ECO:0000313" key="9">
    <source>
        <dbReference type="Proteomes" id="UP000063781"/>
    </source>
</evidence>
<dbReference type="Pfam" id="PF02588">
    <property type="entry name" value="YitT_membrane"/>
    <property type="match status" value="1"/>
</dbReference>
<feature type="transmembrane region" description="Helical" evidence="6">
    <location>
        <begin position="158"/>
        <end position="176"/>
    </location>
</feature>
<feature type="transmembrane region" description="Helical" evidence="6">
    <location>
        <begin position="59"/>
        <end position="76"/>
    </location>
</feature>
<organism evidence="8 9">
    <name type="scientific">Erysipelothrix larvae</name>
    <dbReference type="NCBI Taxonomy" id="1514105"/>
    <lineage>
        <taxon>Bacteria</taxon>
        <taxon>Bacillati</taxon>
        <taxon>Bacillota</taxon>
        <taxon>Erysipelotrichia</taxon>
        <taxon>Erysipelotrichales</taxon>
        <taxon>Erysipelotrichaceae</taxon>
        <taxon>Erysipelothrix</taxon>
    </lineage>
</organism>
<dbReference type="PANTHER" id="PTHR33545:SF5">
    <property type="entry name" value="UPF0750 MEMBRANE PROTEIN YITT"/>
    <property type="match status" value="1"/>
</dbReference>
<keyword evidence="2" id="KW-1003">Cell membrane</keyword>
<dbReference type="InterPro" id="IPR003740">
    <property type="entry name" value="YitT"/>
</dbReference>
<proteinExistence type="predicted"/>
<feature type="transmembrane region" description="Helical" evidence="6">
    <location>
        <begin position="7"/>
        <end position="26"/>
    </location>
</feature>
<evidence type="ECO:0000256" key="1">
    <source>
        <dbReference type="ARBA" id="ARBA00004651"/>
    </source>
</evidence>
<gene>
    <name evidence="8" type="ORF">AOC36_10735</name>
</gene>
<dbReference type="CDD" id="cd16380">
    <property type="entry name" value="YitT_C"/>
    <property type="match status" value="1"/>
</dbReference>
<keyword evidence="4 6" id="KW-1133">Transmembrane helix</keyword>
<dbReference type="InterPro" id="IPR051461">
    <property type="entry name" value="UPF0750_membrane"/>
</dbReference>
<dbReference type="GO" id="GO:0005886">
    <property type="term" value="C:plasma membrane"/>
    <property type="evidence" value="ECO:0007669"/>
    <property type="project" value="UniProtKB-SubCell"/>
</dbReference>
<dbReference type="Proteomes" id="UP000063781">
    <property type="component" value="Chromosome"/>
</dbReference>
<feature type="transmembrane region" description="Helical" evidence="6">
    <location>
        <begin position="83"/>
        <end position="103"/>
    </location>
</feature>
<protein>
    <recommendedName>
        <fullName evidence="7">DUF2179 domain-containing protein</fullName>
    </recommendedName>
</protein>
<dbReference type="RefSeq" id="WP_067634158.1">
    <property type="nucleotide sequence ID" value="NZ_CP013213.1"/>
</dbReference>
<name>A0A0X8H1R5_9FIRM</name>
<feature type="transmembrane region" description="Helical" evidence="6">
    <location>
        <begin position="109"/>
        <end position="131"/>
    </location>
</feature>
<keyword evidence="9" id="KW-1185">Reference proteome</keyword>
<dbReference type="Gene3D" id="3.30.70.120">
    <property type="match status" value="1"/>
</dbReference>
<dbReference type="InterPro" id="IPR015867">
    <property type="entry name" value="N-reg_PII/ATP_PRibTrfase_C"/>
</dbReference>
<evidence type="ECO:0000256" key="3">
    <source>
        <dbReference type="ARBA" id="ARBA00022692"/>
    </source>
</evidence>